<dbReference type="Proteomes" id="UP000000214">
    <property type="component" value="Chromosome"/>
</dbReference>
<sequence length="87" mass="9233">MEGSIHPDRRSRQFELLAGTVPVLMGDAWVLSHATAVALRGLPMMRDGADAIWVTRPPGSGATVVRSSSLGAAVLNLMRSSWSTVCV</sequence>
<protein>
    <submittedName>
        <fullName evidence="1">Uncharacterized protein</fullName>
    </submittedName>
</protein>
<organism evidence="1 2">
    <name type="scientific">Acidipropionibacterium acidipropionici (strain ATCC 4875 / DSM 20272 / JCM 6432 / NBRC 12425 / NCIMB 8070 / 4)</name>
    <name type="common">Propionibacterium acidipropionici</name>
    <dbReference type="NCBI Taxonomy" id="1171373"/>
    <lineage>
        <taxon>Bacteria</taxon>
        <taxon>Bacillati</taxon>
        <taxon>Actinomycetota</taxon>
        <taxon>Actinomycetes</taxon>
        <taxon>Propionibacteriales</taxon>
        <taxon>Propionibacteriaceae</taxon>
        <taxon>Acidipropionibacterium</taxon>
    </lineage>
</organism>
<reference evidence="1 2" key="1">
    <citation type="journal article" date="2012" name="BMC Genomics">
        <title>The genome sequence of Propionibacterium acidipropionici provides insights into its biotechnological and industrial potential.</title>
        <authorList>
            <person name="Parizzi L.P."/>
            <person name="Grassi M.C."/>
            <person name="Llerena L.A."/>
            <person name="Carazzolle M.F."/>
            <person name="Queiroz V.L."/>
            <person name="Lunardi I."/>
            <person name="Zeidler A.F."/>
            <person name="Teixeira P.J."/>
            <person name="Mieczkowski P."/>
            <person name="Rincones J."/>
            <person name="Pereira G.A."/>
        </authorList>
    </citation>
    <scope>NUCLEOTIDE SEQUENCE [LARGE SCALE GENOMIC DNA]</scope>
    <source>
        <strain evidence="2">ATCC 4875 / DSM 20272 / JCM 6432 / NBRC 12425 / NCIMB 8070</strain>
    </source>
</reference>
<dbReference type="KEGG" id="pbo:PACID_07600"/>
<dbReference type="AlphaFoldDB" id="K7RUG8"/>
<proteinExistence type="predicted"/>
<gene>
    <name evidence="1" type="ordered locus">PACID_07600</name>
</gene>
<name>K7RUG8_ACIA4</name>
<dbReference type="PATRIC" id="fig|1171373.8.peg.768"/>
<evidence type="ECO:0000313" key="2">
    <source>
        <dbReference type="Proteomes" id="UP000000214"/>
    </source>
</evidence>
<accession>K7RUG8</accession>
<dbReference type="EMBL" id="CP003493">
    <property type="protein sequence ID" value="AFV88598.1"/>
    <property type="molecule type" value="Genomic_DNA"/>
</dbReference>
<evidence type="ECO:0000313" key="1">
    <source>
        <dbReference type="EMBL" id="AFV88598.1"/>
    </source>
</evidence>
<dbReference type="HOGENOM" id="CLU_2480789_0_0_11"/>